<dbReference type="OrthoDB" id="3430549at2"/>
<feature type="region of interest" description="Disordered" evidence="1">
    <location>
        <begin position="1"/>
        <end position="39"/>
    </location>
</feature>
<evidence type="ECO:0000256" key="1">
    <source>
        <dbReference type="SAM" id="MobiDB-lite"/>
    </source>
</evidence>
<dbReference type="SUPFAM" id="SSF46955">
    <property type="entry name" value="Putative DNA-binding domain"/>
    <property type="match status" value="1"/>
</dbReference>
<evidence type="ECO:0000313" key="3">
    <source>
        <dbReference type="EMBL" id="RNL86789.1"/>
    </source>
</evidence>
<dbReference type="Gene3D" id="1.10.1660.10">
    <property type="match status" value="1"/>
</dbReference>
<dbReference type="EMBL" id="RJMB01000002">
    <property type="protein sequence ID" value="RNL86789.1"/>
    <property type="molecule type" value="Genomic_DNA"/>
</dbReference>
<dbReference type="InterPro" id="IPR009061">
    <property type="entry name" value="DNA-bd_dom_put_sf"/>
</dbReference>
<evidence type="ECO:0000259" key="2">
    <source>
        <dbReference type="Pfam" id="PF00376"/>
    </source>
</evidence>
<dbReference type="GO" id="GO:0006355">
    <property type="term" value="P:regulation of DNA-templated transcription"/>
    <property type="evidence" value="ECO:0007669"/>
    <property type="project" value="InterPro"/>
</dbReference>
<dbReference type="InterPro" id="IPR000551">
    <property type="entry name" value="MerR-type_HTH_dom"/>
</dbReference>
<dbReference type="Pfam" id="PF00376">
    <property type="entry name" value="MerR"/>
    <property type="match status" value="1"/>
</dbReference>
<comment type="caution">
    <text evidence="3">The sequence shown here is derived from an EMBL/GenBank/DDBJ whole genome shotgun (WGS) entry which is preliminary data.</text>
</comment>
<gene>
    <name evidence="3" type="ORF">EFW17_02585</name>
</gene>
<feature type="domain" description="HTH merR-type" evidence="2">
    <location>
        <begin position="52"/>
        <end position="88"/>
    </location>
</feature>
<proteinExistence type="predicted"/>
<dbReference type="Proteomes" id="UP000269198">
    <property type="component" value="Unassembled WGS sequence"/>
</dbReference>
<dbReference type="AlphaFoldDB" id="A0A3N0EGI9"/>
<organism evidence="3 4">
    <name type="scientific">Halostreptopolyspora alba</name>
    <dbReference type="NCBI Taxonomy" id="2487137"/>
    <lineage>
        <taxon>Bacteria</taxon>
        <taxon>Bacillati</taxon>
        <taxon>Actinomycetota</taxon>
        <taxon>Actinomycetes</taxon>
        <taxon>Streptosporangiales</taxon>
        <taxon>Nocardiopsidaceae</taxon>
        <taxon>Halostreptopolyspora</taxon>
    </lineage>
</organism>
<keyword evidence="4" id="KW-1185">Reference proteome</keyword>
<dbReference type="CDD" id="cd04762">
    <property type="entry name" value="HTH_MerR-trunc"/>
    <property type="match status" value="1"/>
</dbReference>
<reference evidence="3 4" key="1">
    <citation type="submission" date="2018-11" db="EMBL/GenBank/DDBJ databases">
        <title>The genome draft of YIM 96095.</title>
        <authorList>
            <person name="Tang S.-K."/>
            <person name="Chunyu W.-X."/>
            <person name="Feng Y.-Z."/>
        </authorList>
    </citation>
    <scope>NUCLEOTIDE SEQUENCE [LARGE SCALE GENOMIC DNA]</scope>
    <source>
        <strain evidence="3 4">YIM 96095</strain>
    </source>
</reference>
<accession>A0A3N0EGI9</accession>
<evidence type="ECO:0000313" key="4">
    <source>
        <dbReference type="Proteomes" id="UP000269198"/>
    </source>
</evidence>
<sequence>MPERANPALPARRGTSSCRTVPPEGPGQSGGSPVNSPEVNTPYWDMNFLVLSTGEAASELGIAPSTMRRWARAGRIPYVTDPNGWRLFGKGDVYALRDSVRGENQWPSRNPRP</sequence>
<name>A0A3N0EGI9_9ACTN</name>
<dbReference type="GO" id="GO:0003677">
    <property type="term" value="F:DNA binding"/>
    <property type="evidence" value="ECO:0007669"/>
    <property type="project" value="InterPro"/>
</dbReference>
<protein>
    <submittedName>
        <fullName evidence="3">Helix-turn-helix domain-containing protein</fullName>
    </submittedName>
</protein>